<dbReference type="Pfam" id="PF05437">
    <property type="entry name" value="AzlD"/>
    <property type="match status" value="1"/>
</dbReference>
<gene>
    <name evidence="2" type="ORF">EI42_01060</name>
</gene>
<keyword evidence="3" id="KW-1185">Reference proteome</keyword>
<protein>
    <submittedName>
        <fullName evidence="2">Putative membrane protein</fullName>
    </submittedName>
</protein>
<feature type="transmembrane region" description="Helical" evidence="1">
    <location>
        <begin position="54"/>
        <end position="71"/>
    </location>
</feature>
<evidence type="ECO:0000313" key="2">
    <source>
        <dbReference type="EMBL" id="PZW34223.1"/>
    </source>
</evidence>
<name>A0A326UL99_THEHA</name>
<dbReference type="EMBL" id="QKUF01000002">
    <property type="protein sequence ID" value="PZW34223.1"/>
    <property type="molecule type" value="Genomic_DNA"/>
</dbReference>
<sequence>MGFVKLSPGVEAWLKTIPGAVLVSLVAPTVLASGPAETLAALATVLVAARTKKMFLAIVVGVGVVWVFRKIF</sequence>
<keyword evidence="1" id="KW-1133">Transmembrane helix</keyword>
<accession>A0A326UL99</accession>
<keyword evidence="1" id="KW-0812">Transmembrane</keyword>
<reference evidence="2 3" key="1">
    <citation type="submission" date="2018-06" db="EMBL/GenBank/DDBJ databases">
        <title>Genomic Encyclopedia of Archaeal and Bacterial Type Strains, Phase II (KMG-II): from individual species to whole genera.</title>
        <authorList>
            <person name="Goeker M."/>
        </authorList>
    </citation>
    <scope>NUCLEOTIDE SEQUENCE [LARGE SCALE GENOMIC DNA]</scope>
    <source>
        <strain evidence="2 3">ATCC BAA-1881</strain>
    </source>
</reference>
<feature type="transmembrane region" description="Helical" evidence="1">
    <location>
        <begin position="20"/>
        <end position="47"/>
    </location>
</feature>
<dbReference type="AlphaFoldDB" id="A0A326UL99"/>
<evidence type="ECO:0000256" key="1">
    <source>
        <dbReference type="SAM" id="Phobius"/>
    </source>
</evidence>
<proteinExistence type="predicted"/>
<dbReference type="Proteomes" id="UP000248806">
    <property type="component" value="Unassembled WGS sequence"/>
</dbReference>
<dbReference type="InterPro" id="IPR008407">
    <property type="entry name" value="Brnchd-chn_aa_trnsp_AzlD"/>
</dbReference>
<organism evidence="2 3">
    <name type="scientific">Thermosporothrix hazakensis</name>
    <dbReference type="NCBI Taxonomy" id="644383"/>
    <lineage>
        <taxon>Bacteria</taxon>
        <taxon>Bacillati</taxon>
        <taxon>Chloroflexota</taxon>
        <taxon>Ktedonobacteria</taxon>
        <taxon>Ktedonobacterales</taxon>
        <taxon>Thermosporotrichaceae</taxon>
        <taxon>Thermosporothrix</taxon>
    </lineage>
</organism>
<keyword evidence="1" id="KW-0472">Membrane</keyword>
<comment type="caution">
    <text evidence="2">The sequence shown here is derived from an EMBL/GenBank/DDBJ whole genome shotgun (WGS) entry which is preliminary data.</text>
</comment>
<evidence type="ECO:0000313" key="3">
    <source>
        <dbReference type="Proteomes" id="UP000248806"/>
    </source>
</evidence>